<sequence>YHRLIPIDSVNVFKKTQACTDDE</sequence>
<organism evidence="1">
    <name type="scientific">marine sediment metagenome</name>
    <dbReference type="NCBI Taxonomy" id="412755"/>
    <lineage>
        <taxon>unclassified sequences</taxon>
        <taxon>metagenomes</taxon>
        <taxon>ecological metagenomes</taxon>
    </lineage>
</organism>
<gene>
    <name evidence="1" type="ORF">MGSAQ_001117</name>
</gene>
<protein>
    <submittedName>
        <fullName evidence="1">Uncharacterized protein</fullName>
    </submittedName>
</protein>
<dbReference type="AlphaFoldDB" id="A0A1B6NVK5"/>
<evidence type="ECO:0000313" key="1">
    <source>
        <dbReference type="EMBL" id="KTF07388.1"/>
    </source>
</evidence>
<accession>A0A1B6NVK5</accession>
<dbReference type="EMBL" id="AYSL01000572">
    <property type="protein sequence ID" value="KTF07388.1"/>
    <property type="molecule type" value="Genomic_DNA"/>
</dbReference>
<name>A0A1B6NVK5_9ZZZZ</name>
<reference evidence="1" key="1">
    <citation type="submission" date="2013-11" db="EMBL/GenBank/DDBJ databases">
        <title>Microbial diversity, functional groups and degradation webs in Northern and Southern Mediterranean and Red Sea marine crude oil polluted sites.</title>
        <authorList>
            <person name="Daffonchio D."/>
            <person name="Mapelli F."/>
            <person name="Ferrer M."/>
            <person name="Richter M."/>
            <person name="Cherif A."/>
            <person name="Malkawi H.I."/>
            <person name="Yakimov M.M."/>
            <person name="Abdel-Fattah Y.R."/>
            <person name="Blaghen M."/>
            <person name="Golyshin P.N."/>
            <person name="Kalogerakis N."/>
            <person name="Boon N."/>
            <person name="Magagnini M."/>
            <person name="Fava F."/>
        </authorList>
    </citation>
    <scope>NUCLEOTIDE SEQUENCE</scope>
</reference>
<comment type="caution">
    <text evidence="1">The sequence shown here is derived from an EMBL/GenBank/DDBJ whole genome shotgun (WGS) entry which is preliminary data.</text>
</comment>
<proteinExistence type="predicted"/>
<feature type="non-terminal residue" evidence="1">
    <location>
        <position position="1"/>
    </location>
</feature>